<dbReference type="GO" id="GO:0046872">
    <property type="term" value="F:metal ion binding"/>
    <property type="evidence" value="ECO:0007669"/>
    <property type="project" value="UniProtKB-KW"/>
</dbReference>
<gene>
    <name evidence="10 12" type="primary">gyrB</name>
    <name evidence="12" type="ORF">DRJ00_03715</name>
</gene>
<dbReference type="CDD" id="cd16928">
    <property type="entry name" value="HATPase_GyrB-like"/>
    <property type="match status" value="1"/>
</dbReference>
<dbReference type="InterPro" id="IPR034160">
    <property type="entry name" value="TOPRIM_GyrB"/>
</dbReference>
<dbReference type="SUPFAM" id="SSF54211">
    <property type="entry name" value="Ribosomal protein S5 domain 2-like"/>
    <property type="match status" value="1"/>
</dbReference>
<dbReference type="PRINTS" id="PR01159">
    <property type="entry name" value="DNAGYRASEB"/>
</dbReference>
<evidence type="ECO:0000256" key="2">
    <source>
        <dbReference type="ARBA" id="ARBA00010708"/>
    </source>
</evidence>
<dbReference type="SMART" id="SM00433">
    <property type="entry name" value="TOP2c"/>
    <property type="match status" value="1"/>
</dbReference>
<comment type="function">
    <text evidence="10">A type II topoisomerase that negatively supercoils closed circular double-stranded (ds) DNA in an ATP-dependent manner to modulate DNA topology and maintain chromosomes in an underwound state. Negative supercoiling favors strand separation, and DNA replication, transcription, recombination and repair, all of which involve strand separation. Also able to catalyze the interconversion of other topological isomers of dsDNA rings, including catenanes and knotted rings. Type II topoisomerases break and join 2 DNA strands simultaneously in an ATP-dependent manner.</text>
</comment>
<dbReference type="InterPro" id="IPR003594">
    <property type="entry name" value="HATPase_dom"/>
</dbReference>
<feature type="binding site" evidence="10">
    <location>
        <position position="498"/>
    </location>
    <ligand>
        <name>Mg(2+)</name>
        <dbReference type="ChEBI" id="CHEBI:18420"/>
        <label>2</label>
    </ligand>
</feature>
<evidence type="ECO:0000256" key="1">
    <source>
        <dbReference type="ARBA" id="ARBA00000185"/>
    </source>
</evidence>
<dbReference type="AlphaFoldDB" id="A0A497E637"/>
<keyword evidence="10" id="KW-0963">Cytoplasm</keyword>
<dbReference type="GO" id="GO:0005524">
    <property type="term" value="F:ATP binding"/>
    <property type="evidence" value="ECO:0007669"/>
    <property type="project" value="UniProtKB-UniRule"/>
</dbReference>
<dbReference type="GO" id="GO:0005737">
    <property type="term" value="C:cytoplasm"/>
    <property type="evidence" value="ECO:0007669"/>
    <property type="project" value="UniProtKB-SubCell"/>
</dbReference>
<dbReference type="InterPro" id="IPR001241">
    <property type="entry name" value="Topo_IIA"/>
</dbReference>
<dbReference type="PANTHER" id="PTHR45866:SF1">
    <property type="entry name" value="DNA GYRASE SUBUNIT B, MITOCHONDRIAL"/>
    <property type="match status" value="1"/>
</dbReference>
<dbReference type="GO" id="GO:0006261">
    <property type="term" value="P:DNA-templated DNA replication"/>
    <property type="evidence" value="ECO:0007669"/>
    <property type="project" value="UniProtKB-UniRule"/>
</dbReference>
<dbReference type="InterPro" id="IPR013759">
    <property type="entry name" value="Topo_IIA_B_C"/>
</dbReference>
<feature type="site" description="Interaction with DNA" evidence="10">
    <location>
        <position position="451"/>
    </location>
</feature>
<dbReference type="InterPro" id="IPR002288">
    <property type="entry name" value="DNA_gyrase_B_C"/>
</dbReference>
<dbReference type="PROSITE" id="PS00177">
    <property type="entry name" value="TOPOISOMERASE_II"/>
    <property type="match status" value="1"/>
</dbReference>
<dbReference type="PROSITE" id="PS50880">
    <property type="entry name" value="TOPRIM"/>
    <property type="match status" value="1"/>
</dbReference>
<name>A0A497E637_UNCAE</name>
<reference evidence="12 13" key="1">
    <citation type="submission" date="2018-06" db="EMBL/GenBank/DDBJ databases">
        <title>Extensive metabolic versatility and redundancy in microbially diverse, dynamic hydrothermal sediments.</title>
        <authorList>
            <person name="Dombrowski N."/>
            <person name="Teske A."/>
            <person name="Baker B.J."/>
        </authorList>
    </citation>
    <scope>NUCLEOTIDE SEQUENCE [LARGE SCALE GENOMIC DNA]</scope>
    <source>
        <strain evidence="12">B47_G16</strain>
    </source>
</reference>
<dbReference type="Gene3D" id="3.40.50.670">
    <property type="match status" value="1"/>
</dbReference>
<organism evidence="12 13">
    <name type="scientific">Aerophobetes bacterium</name>
    <dbReference type="NCBI Taxonomy" id="2030807"/>
    <lineage>
        <taxon>Bacteria</taxon>
        <taxon>Candidatus Aerophobota</taxon>
    </lineage>
</organism>
<keyword evidence="5 10" id="KW-0067">ATP-binding</keyword>
<evidence type="ECO:0000256" key="8">
    <source>
        <dbReference type="ARBA" id="ARBA00023125"/>
    </source>
</evidence>
<dbReference type="Pfam" id="PF01751">
    <property type="entry name" value="Toprim"/>
    <property type="match status" value="1"/>
</dbReference>
<evidence type="ECO:0000256" key="7">
    <source>
        <dbReference type="ARBA" id="ARBA00023029"/>
    </source>
</evidence>
<dbReference type="InterPro" id="IPR000565">
    <property type="entry name" value="Topo_IIA_B"/>
</dbReference>
<dbReference type="GO" id="GO:0006265">
    <property type="term" value="P:DNA topological change"/>
    <property type="evidence" value="ECO:0007669"/>
    <property type="project" value="UniProtKB-UniRule"/>
</dbReference>
<keyword evidence="9 10" id="KW-0413">Isomerase</keyword>
<dbReference type="InterPro" id="IPR036890">
    <property type="entry name" value="HATPase_C_sf"/>
</dbReference>
<dbReference type="SUPFAM" id="SSF55874">
    <property type="entry name" value="ATPase domain of HSP90 chaperone/DNA topoisomerase II/histidine kinase"/>
    <property type="match status" value="1"/>
</dbReference>
<comment type="catalytic activity">
    <reaction evidence="1 10">
        <text>ATP-dependent breakage, passage and rejoining of double-stranded DNA.</text>
        <dbReference type="EC" id="5.6.2.2"/>
    </reaction>
</comment>
<dbReference type="FunFam" id="3.30.230.10:FF:000005">
    <property type="entry name" value="DNA gyrase subunit B"/>
    <property type="match status" value="1"/>
</dbReference>
<dbReference type="FunFam" id="3.40.50.670:FF:000002">
    <property type="entry name" value="DNA gyrase subunit B"/>
    <property type="match status" value="1"/>
</dbReference>
<dbReference type="InterPro" id="IPR013506">
    <property type="entry name" value="Topo_IIA_bsu_dom2"/>
</dbReference>
<dbReference type="NCBIfam" id="NF011501">
    <property type="entry name" value="PRK14939.1"/>
    <property type="match status" value="1"/>
</dbReference>
<evidence type="ECO:0000256" key="3">
    <source>
        <dbReference type="ARBA" id="ARBA00022723"/>
    </source>
</evidence>
<comment type="subcellular location">
    <subcellularLocation>
        <location evidence="10">Cytoplasm</location>
    </subcellularLocation>
</comment>
<dbReference type="InterPro" id="IPR006171">
    <property type="entry name" value="TOPRIM_dom"/>
</dbReference>
<evidence type="ECO:0000313" key="12">
    <source>
        <dbReference type="EMBL" id="RLE09641.1"/>
    </source>
</evidence>
<dbReference type="Proteomes" id="UP000279422">
    <property type="component" value="Unassembled WGS sequence"/>
</dbReference>
<keyword evidence="7 10" id="KW-0799">Topoisomerase</keyword>
<evidence type="ECO:0000256" key="5">
    <source>
        <dbReference type="ARBA" id="ARBA00022840"/>
    </source>
</evidence>
<comment type="caution">
    <text evidence="12">The sequence shown here is derived from an EMBL/GenBank/DDBJ whole genome shotgun (WGS) entry which is preliminary data.</text>
</comment>
<dbReference type="Gene3D" id="3.30.565.10">
    <property type="entry name" value="Histidine kinase-like ATPase, C-terminal domain"/>
    <property type="match status" value="1"/>
</dbReference>
<evidence type="ECO:0000256" key="6">
    <source>
        <dbReference type="ARBA" id="ARBA00022842"/>
    </source>
</evidence>
<dbReference type="GO" id="GO:0003677">
    <property type="term" value="F:DNA binding"/>
    <property type="evidence" value="ECO:0007669"/>
    <property type="project" value="UniProtKB-KW"/>
</dbReference>
<dbReference type="SMART" id="SM00387">
    <property type="entry name" value="HATPase_c"/>
    <property type="match status" value="1"/>
</dbReference>
<keyword evidence="3 10" id="KW-0479">Metal-binding</keyword>
<dbReference type="CDD" id="cd00822">
    <property type="entry name" value="TopoII_Trans_DNA_gyrase"/>
    <property type="match status" value="1"/>
</dbReference>
<evidence type="ECO:0000256" key="9">
    <source>
        <dbReference type="ARBA" id="ARBA00023235"/>
    </source>
</evidence>
<keyword evidence="8" id="KW-0238">DNA-binding</keyword>
<comment type="subunit">
    <text evidence="10">Heterotetramer, composed of two GyrA and two GyrB chains. In the heterotetramer, GyrA contains the active site tyrosine that forms a transient covalent intermediate with DNA, while GyrB binds cofactors and catalyzes ATP hydrolysis.</text>
</comment>
<dbReference type="SUPFAM" id="SSF56719">
    <property type="entry name" value="Type II DNA topoisomerase"/>
    <property type="match status" value="1"/>
</dbReference>
<dbReference type="PANTHER" id="PTHR45866">
    <property type="entry name" value="DNA GYRASE/TOPOISOMERASE SUBUNIT B"/>
    <property type="match status" value="1"/>
</dbReference>
<dbReference type="Pfam" id="PF02518">
    <property type="entry name" value="HATPase_c"/>
    <property type="match status" value="1"/>
</dbReference>
<dbReference type="InterPro" id="IPR018522">
    <property type="entry name" value="TopoIIA_CS"/>
</dbReference>
<dbReference type="InterPro" id="IPR011557">
    <property type="entry name" value="GyrB"/>
</dbReference>
<dbReference type="EC" id="5.6.2.2" evidence="10"/>
<feature type="binding site" evidence="10">
    <location>
        <position position="423"/>
    </location>
    <ligand>
        <name>Mg(2+)</name>
        <dbReference type="ChEBI" id="CHEBI:18420"/>
        <label>1</label>
        <note>catalytic</note>
    </ligand>
</feature>
<dbReference type="InterPro" id="IPR013760">
    <property type="entry name" value="Topo_IIA-like_dom_sf"/>
</dbReference>
<dbReference type="GO" id="GO:0034335">
    <property type="term" value="F:DNA negative supercoiling activity"/>
    <property type="evidence" value="ECO:0007669"/>
    <property type="project" value="UniProtKB-ARBA"/>
</dbReference>
<keyword evidence="6 10" id="KW-0460">Magnesium</keyword>
<dbReference type="NCBIfam" id="TIGR01059">
    <property type="entry name" value="gyrB"/>
    <property type="match status" value="1"/>
</dbReference>
<dbReference type="InterPro" id="IPR014721">
    <property type="entry name" value="Ribsml_uS5_D2-typ_fold_subgr"/>
</dbReference>
<dbReference type="NCBIfam" id="NF004189">
    <property type="entry name" value="PRK05644.1"/>
    <property type="match status" value="1"/>
</dbReference>
<evidence type="ECO:0000256" key="4">
    <source>
        <dbReference type="ARBA" id="ARBA00022741"/>
    </source>
</evidence>
<dbReference type="Pfam" id="PF00204">
    <property type="entry name" value="DNA_gyraseB"/>
    <property type="match status" value="1"/>
</dbReference>
<dbReference type="HAMAP" id="MF_01898">
    <property type="entry name" value="GyrB"/>
    <property type="match status" value="1"/>
</dbReference>
<dbReference type="PRINTS" id="PR00418">
    <property type="entry name" value="TPI2FAMILY"/>
</dbReference>
<protein>
    <recommendedName>
        <fullName evidence="10">DNA gyrase subunit B</fullName>
        <ecNumber evidence="10">5.6.2.2</ecNumber>
    </recommendedName>
</protein>
<evidence type="ECO:0000313" key="13">
    <source>
        <dbReference type="Proteomes" id="UP000279422"/>
    </source>
</evidence>
<dbReference type="EMBL" id="QMPZ01000036">
    <property type="protein sequence ID" value="RLE09641.1"/>
    <property type="molecule type" value="Genomic_DNA"/>
</dbReference>
<evidence type="ECO:0000259" key="11">
    <source>
        <dbReference type="PROSITE" id="PS50880"/>
    </source>
</evidence>
<comment type="similarity">
    <text evidence="2 10">Belongs to the type II topoisomerase GyrB family.</text>
</comment>
<evidence type="ECO:0000256" key="10">
    <source>
        <dbReference type="HAMAP-Rule" id="MF_01898"/>
    </source>
</evidence>
<feature type="domain" description="Toprim" evidence="11">
    <location>
        <begin position="417"/>
        <end position="531"/>
    </location>
</feature>
<feature type="binding site" evidence="10">
    <location>
        <position position="496"/>
    </location>
    <ligand>
        <name>Mg(2+)</name>
        <dbReference type="ChEBI" id="CHEBI:18420"/>
        <label>2</label>
    </ligand>
</feature>
<comment type="cofactor">
    <cofactor evidence="10">
        <name>Mg(2+)</name>
        <dbReference type="ChEBI" id="CHEBI:18420"/>
    </cofactor>
    <cofactor evidence="10">
        <name>Mn(2+)</name>
        <dbReference type="ChEBI" id="CHEBI:29035"/>
    </cofactor>
    <cofactor evidence="10">
        <name>Ca(2+)</name>
        <dbReference type="ChEBI" id="CHEBI:29108"/>
    </cofactor>
    <text evidence="10">Binds two Mg(2+) per subunit. The magnesium ions form salt bridges with both the protein and the DNA. Can also accept other divalent metal cations, such as Mn(2+) or Ca(2+).</text>
</comment>
<proteinExistence type="inferred from homology"/>
<accession>A0A497E637</accession>
<dbReference type="Gene3D" id="3.30.230.10">
    <property type="match status" value="1"/>
</dbReference>
<feature type="site" description="Interaction with DNA" evidence="10">
    <location>
        <position position="448"/>
    </location>
</feature>
<sequence length="632" mass="71994">MRMEESYGARQIKVLKDLEAVRKRPSMYIGSTGPRGLHHLVNEVVDNSIDEVLAGYCRNIKVVIHSDNSITVVDDGRGIPVDIHPLYKKSALELVMTTLHAGGKFDDKIYRVAGGLHGVGVSVVNALSEYLEARIARSGKLWYQRYERGKPVTPVKCIGEVPQDKRGTEITFKPDQEIFGSIEFEEERIASRLRELAFLNQGIRIEIEDERTGKRESFQYEGGIKEFVKHLNENREVLFDEPIYLRDARDGIDLEVAIQYNKGFIQDIFAFVNDINTEEGGTHLSGFKSALTRVVNEYAAREKNSRQASLQGEDIREGLTAILSIKMPNPQFEGQTKTRLGNSEVKGIVESIVYENLFRFLEENPSLARLIVQKAISASRVRLAAQRAREITRKRETLSGSLPGKLAGCSEDDPQRNELYIVEGDSAGGSAKQGRDRRFQAILPLKGKILNVEKTHLLKVLNNEEIKSMITAIGTGIKEEFDLSRLRYNKIILMTDADIDGAHIRTLLLTFFYRYMPQLIKEGHIYIAQPPLYRVKNKGKEYFLHTDEEFKRLKEKLGDDKMEVQRYKGLGEMNPDQLWKATMNPQTRTIYQVSIDDAIEADRLFTILMGEDIEPRRKFIEEHAKEVTNLDI</sequence>
<comment type="miscellaneous">
    <text evidence="10">Few gyrases are as efficient as E.coli at forming negative supercoils. Not all organisms have 2 type II topoisomerases; in organisms with a single type II topoisomerase this enzyme also has to decatenate newly replicated chromosomes.</text>
</comment>
<dbReference type="FunFam" id="3.30.565.10:FF:000002">
    <property type="entry name" value="DNA gyrase subunit B"/>
    <property type="match status" value="1"/>
</dbReference>
<keyword evidence="4 10" id="KW-0547">Nucleotide-binding</keyword>
<feature type="binding site" evidence="10">
    <location>
        <position position="496"/>
    </location>
    <ligand>
        <name>Mg(2+)</name>
        <dbReference type="ChEBI" id="CHEBI:18420"/>
        <label>1</label>
        <note>catalytic</note>
    </ligand>
</feature>
<dbReference type="GO" id="GO:0005694">
    <property type="term" value="C:chromosome"/>
    <property type="evidence" value="ECO:0007669"/>
    <property type="project" value="InterPro"/>
</dbReference>
<dbReference type="CDD" id="cd03366">
    <property type="entry name" value="TOPRIM_TopoIIA_GyrB"/>
    <property type="match status" value="1"/>
</dbReference>
<dbReference type="Pfam" id="PF00986">
    <property type="entry name" value="DNA_gyraseB_C"/>
    <property type="match status" value="1"/>
</dbReference>
<dbReference type="InterPro" id="IPR020568">
    <property type="entry name" value="Ribosomal_Su5_D2-typ_SF"/>
</dbReference>